<reference evidence="2" key="1">
    <citation type="journal article" date="2020" name="ISME J.">
        <title>Gammaproteobacteria mediating utilization of methyl-, sulfur- and petroleum organic compounds in deep ocean hydrothermal plumes.</title>
        <authorList>
            <person name="Zhou Z."/>
            <person name="Liu Y."/>
            <person name="Pan J."/>
            <person name="Cron B.R."/>
            <person name="Toner B.M."/>
            <person name="Anantharaman K."/>
            <person name="Breier J.A."/>
            <person name="Dick G.J."/>
            <person name="Li M."/>
        </authorList>
    </citation>
    <scope>NUCLEOTIDE SEQUENCE</scope>
    <source>
        <strain evidence="2">SZUA-1435</strain>
    </source>
</reference>
<dbReference type="Proteomes" id="UP000605805">
    <property type="component" value="Unassembled WGS sequence"/>
</dbReference>
<dbReference type="Gene3D" id="3.90.79.10">
    <property type="entry name" value="Nucleoside Triphosphate Pyrophosphohydrolase"/>
    <property type="match status" value="1"/>
</dbReference>
<sequence>IEAGEDIVEAARRELREETGFEANPLGILWVYNAVVRDSVGRVQYHFVIIDILFDSESIRGTARPGGDAVDIAWFELGEVLRRDDVTGSTKRLVERILLHGVKYLPL</sequence>
<dbReference type="InterPro" id="IPR015797">
    <property type="entry name" value="NUDIX_hydrolase-like_dom_sf"/>
</dbReference>
<comment type="caution">
    <text evidence="2">The sequence shown here is derived from an EMBL/GenBank/DDBJ whole genome shotgun (WGS) entry which is preliminary data.</text>
</comment>
<dbReference type="EMBL" id="DQTV01000006">
    <property type="protein sequence ID" value="HIP56483.1"/>
    <property type="molecule type" value="Genomic_DNA"/>
</dbReference>
<evidence type="ECO:0000313" key="2">
    <source>
        <dbReference type="EMBL" id="HIP56483.1"/>
    </source>
</evidence>
<dbReference type="PANTHER" id="PTHR43736">
    <property type="entry name" value="ADP-RIBOSE PYROPHOSPHATASE"/>
    <property type="match status" value="1"/>
</dbReference>
<accession>A0A832Z1W0</accession>
<evidence type="ECO:0000313" key="3">
    <source>
        <dbReference type="Proteomes" id="UP000605805"/>
    </source>
</evidence>
<dbReference type="InterPro" id="IPR000086">
    <property type="entry name" value="NUDIX_hydrolase_dom"/>
</dbReference>
<proteinExistence type="predicted"/>
<feature type="non-terminal residue" evidence="2">
    <location>
        <position position="1"/>
    </location>
</feature>
<organism evidence="2 3">
    <name type="scientific">Ignisphaera aggregans</name>
    <dbReference type="NCBI Taxonomy" id="334771"/>
    <lineage>
        <taxon>Archaea</taxon>
        <taxon>Thermoproteota</taxon>
        <taxon>Thermoprotei</taxon>
        <taxon>Desulfurococcales</taxon>
        <taxon>Desulfurococcaceae</taxon>
        <taxon>Ignisphaera</taxon>
    </lineage>
</organism>
<evidence type="ECO:0000259" key="1">
    <source>
        <dbReference type="PROSITE" id="PS51462"/>
    </source>
</evidence>
<dbReference type="PROSITE" id="PS51462">
    <property type="entry name" value="NUDIX"/>
    <property type="match status" value="1"/>
</dbReference>
<feature type="domain" description="Nudix hydrolase" evidence="1">
    <location>
        <begin position="1"/>
        <end position="99"/>
    </location>
</feature>
<dbReference type="AlphaFoldDB" id="A0A832Z1W0"/>
<gene>
    <name evidence="2" type="ORF">EYH02_00195</name>
</gene>
<dbReference type="SUPFAM" id="SSF55811">
    <property type="entry name" value="Nudix"/>
    <property type="match status" value="1"/>
</dbReference>
<dbReference type="PANTHER" id="PTHR43736:SF1">
    <property type="entry name" value="DIHYDRONEOPTERIN TRIPHOSPHATE DIPHOSPHATASE"/>
    <property type="match status" value="1"/>
</dbReference>
<dbReference type="Pfam" id="PF00293">
    <property type="entry name" value="NUDIX"/>
    <property type="match status" value="1"/>
</dbReference>
<name>A0A832Z1W0_9CREN</name>
<protein>
    <submittedName>
        <fullName evidence="2">NUDIX domain-containing protein</fullName>
    </submittedName>
</protein>